<keyword evidence="2" id="KW-1185">Reference proteome</keyword>
<accession>A0A8C9AKR3</accession>
<evidence type="ECO:0000313" key="2">
    <source>
        <dbReference type="Proteomes" id="UP000694414"/>
    </source>
</evidence>
<evidence type="ECO:0000313" key="1">
    <source>
        <dbReference type="Ensembl" id="ENSPSMP00000034043.1"/>
    </source>
</evidence>
<proteinExistence type="predicted"/>
<dbReference type="Proteomes" id="UP000694414">
    <property type="component" value="Unplaced"/>
</dbReference>
<reference evidence="1" key="2">
    <citation type="submission" date="2025-09" db="UniProtKB">
        <authorList>
            <consortium name="Ensembl"/>
        </authorList>
    </citation>
    <scope>IDENTIFICATION</scope>
</reference>
<protein>
    <submittedName>
        <fullName evidence="1">Uncharacterized protein</fullName>
    </submittedName>
</protein>
<name>A0A8C9AKR3_PROSS</name>
<dbReference type="AlphaFoldDB" id="A0A8C9AKR3"/>
<organism evidence="1 2">
    <name type="scientific">Prolemur simus</name>
    <name type="common">Greater bamboo lemur</name>
    <name type="synonym">Hapalemur simus</name>
    <dbReference type="NCBI Taxonomy" id="1328070"/>
    <lineage>
        <taxon>Eukaryota</taxon>
        <taxon>Metazoa</taxon>
        <taxon>Chordata</taxon>
        <taxon>Craniata</taxon>
        <taxon>Vertebrata</taxon>
        <taxon>Euteleostomi</taxon>
        <taxon>Mammalia</taxon>
        <taxon>Eutheria</taxon>
        <taxon>Euarchontoglires</taxon>
        <taxon>Primates</taxon>
        <taxon>Strepsirrhini</taxon>
        <taxon>Lemuriformes</taxon>
        <taxon>Lemuridae</taxon>
        <taxon>Prolemur</taxon>
    </lineage>
</organism>
<dbReference type="GeneTree" id="ENSGT00910000147708"/>
<sequence length="72" mass="8184">MERSFWELLRRGTWVKGLTSFSLAIPSPWVGFWNEHVTQPPKACLTSSGISLSFSGEWGPQEQPPRVVVRIK</sequence>
<reference evidence="1" key="1">
    <citation type="submission" date="2025-08" db="UniProtKB">
        <authorList>
            <consortium name="Ensembl"/>
        </authorList>
    </citation>
    <scope>IDENTIFICATION</scope>
</reference>
<dbReference type="Ensembl" id="ENSPSMT00000039244.1">
    <property type="protein sequence ID" value="ENSPSMP00000034043.1"/>
    <property type="gene ID" value="ENSPSMG00000023473.1"/>
</dbReference>